<dbReference type="GO" id="GO:0009055">
    <property type="term" value="F:electron transfer activity"/>
    <property type="evidence" value="ECO:0007669"/>
    <property type="project" value="InterPro"/>
</dbReference>
<evidence type="ECO:0000259" key="5">
    <source>
        <dbReference type="PROSITE" id="PS51007"/>
    </source>
</evidence>
<dbReference type="Pfam" id="PF00034">
    <property type="entry name" value="Cytochrom_C"/>
    <property type="match status" value="1"/>
</dbReference>
<dbReference type="InterPro" id="IPR036909">
    <property type="entry name" value="Cyt_c-like_dom_sf"/>
</dbReference>
<dbReference type="KEGG" id="alp:LPB137_11135"/>
<dbReference type="Proteomes" id="UP000186074">
    <property type="component" value="Chromosome"/>
</dbReference>
<accession>A0A1P8KR62</accession>
<dbReference type="SUPFAM" id="SSF46626">
    <property type="entry name" value="Cytochrome c"/>
    <property type="match status" value="1"/>
</dbReference>
<evidence type="ECO:0000256" key="3">
    <source>
        <dbReference type="ARBA" id="ARBA00023004"/>
    </source>
</evidence>
<name>A0A1P8KR62_9BACT</name>
<dbReference type="InterPro" id="IPR009056">
    <property type="entry name" value="Cyt_c-like_dom"/>
</dbReference>
<dbReference type="STRING" id="1850254.LPB137_11135"/>
<evidence type="ECO:0000256" key="1">
    <source>
        <dbReference type="ARBA" id="ARBA00022617"/>
    </source>
</evidence>
<evidence type="ECO:0000256" key="2">
    <source>
        <dbReference type="ARBA" id="ARBA00022723"/>
    </source>
</evidence>
<evidence type="ECO:0000313" key="6">
    <source>
        <dbReference type="EMBL" id="APW67009.1"/>
    </source>
</evidence>
<dbReference type="PROSITE" id="PS51007">
    <property type="entry name" value="CYTC"/>
    <property type="match status" value="1"/>
</dbReference>
<dbReference type="GO" id="GO:0020037">
    <property type="term" value="F:heme binding"/>
    <property type="evidence" value="ECO:0007669"/>
    <property type="project" value="InterPro"/>
</dbReference>
<dbReference type="GO" id="GO:0046872">
    <property type="term" value="F:metal ion binding"/>
    <property type="evidence" value="ECO:0007669"/>
    <property type="project" value="UniProtKB-KW"/>
</dbReference>
<feature type="domain" description="Cytochrome c" evidence="5">
    <location>
        <begin position="1"/>
        <end position="79"/>
    </location>
</feature>
<dbReference type="Gene3D" id="1.10.760.10">
    <property type="entry name" value="Cytochrome c-like domain"/>
    <property type="match status" value="1"/>
</dbReference>
<keyword evidence="2 4" id="KW-0479">Metal-binding</keyword>
<evidence type="ECO:0000256" key="4">
    <source>
        <dbReference type="PROSITE-ProRule" id="PRU00433"/>
    </source>
</evidence>
<gene>
    <name evidence="6" type="ORF">LPB137_11135</name>
</gene>
<keyword evidence="1 4" id="KW-0349">Heme</keyword>
<organism evidence="6 7">
    <name type="scientific">Poseidonibacter parvus</name>
    <dbReference type="NCBI Taxonomy" id="1850254"/>
    <lineage>
        <taxon>Bacteria</taxon>
        <taxon>Pseudomonadati</taxon>
        <taxon>Campylobacterota</taxon>
        <taxon>Epsilonproteobacteria</taxon>
        <taxon>Campylobacterales</taxon>
        <taxon>Arcobacteraceae</taxon>
        <taxon>Poseidonibacter</taxon>
    </lineage>
</organism>
<keyword evidence="3 4" id="KW-0408">Iron</keyword>
<evidence type="ECO:0000313" key="7">
    <source>
        <dbReference type="Proteomes" id="UP000186074"/>
    </source>
</evidence>
<proteinExistence type="predicted"/>
<sequence length="79" mass="8062">MNAKALFGACAACHGQNGEKAALGKSQIIKGWDKAKTIAALNGYKDGSYGGVMKGVMKGQVATKSDAEIDALAGFISNL</sequence>
<dbReference type="AlphaFoldDB" id="A0A1P8KR62"/>
<keyword evidence="7" id="KW-1185">Reference proteome</keyword>
<dbReference type="EMBL" id="CP019070">
    <property type="protein sequence ID" value="APW67009.1"/>
    <property type="molecule type" value="Genomic_DNA"/>
</dbReference>
<reference evidence="6 7" key="1">
    <citation type="submission" date="2017-01" db="EMBL/GenBank/DDBJ databases">
        <title>Genome sequencing of Arcobacter sp. LPB0137.</title>
        <authorList>
            <person name="Lee G.-W."/>
            <person name="Yi H."/>
        </authorList>
    </citation>
    <scope>NUCLEOTIDE SEQUENCE [LARGE SCALE GENOMIC DNA]</scope>
    <source>
        <strain evidence="6 7">LPB0137</strain>
    </source>
</reference>
<protein>
    <submittedName>
        <fullName evidence="6">Cytochrome C</fullName>
    </submittedName>
</protein>